<feature type="chain" id="PRO_5013012865" evidence="1">
    <location>
        <begin position="24"/>
        <end position="644"/>
    </location>
</feature>
<evidence type="ECO:0000259" key="2">
    <source>
        <dbReference type="Pfam" id="PF13229"/>
    </source>
</evidence>
<dbReference type="InterPro" id="IPR039448">
    <property type="entry name" value="Beta_helix"/>
</dbReference>
<feature type="signal peptide" evidence="1">
    <location>
        <begin position="1"/>
        <end position="23"/>
    </location>
</feature>
<keyword evidence="4" id="KW-1185">Reference proteome</keyword>
<name>A0A285MUQ7_9FLAO</name>
<dbReference type="Gene3D" id="2.160.20.10">
    <property type="entry name" value="Single-stranded right-handed beta-helix, Pectin lyase-like"/>
    <property type="match status" value="2"/>
</dbReference>
<dbReference type="SUPFAM" id="SSF51126">
    <property type="entry name" value="Pectin lyase-like"/>
    <property type="match status" value="2"/>
</dbReference>
<feature type="domain" description="Right handed beta helix" evidence="2">
    <location>
        <begin position="359"/>
        <end position="518"/>
    </location>
</feature>
<dbReference type="EMBL" id="OBEH01000003">
    <property type="protein sequence ID" value="SNZ00277.1"/>
    <property type="molecule type" value="Genomic_DNA"/>
</dbReference>
<dbReference type="InterPro" id="IPR006626">
    <property type="entry name" value="PbH1"/>
</dbReference>
<keyword evidence="1" id="KW-0732">Signal</keyword>
<dbReference type="OrthoDB" id="1400405at2"/>
<organism evidence="3 4">
    <name type="scientific">Flagellimonas pacifica</name>
    <dbReference type="NCBI Taxonomy" id="1247520"/>
    <lineage>
        <taxon>Bacteria</taxon>
        <taxon>Pseudomonadati</taxon>
        <taxon>Bacteroidota</taxon>
        <taxon>Flavobacteriia</taxon>
        <taxon>Flavobacteriales</taxon>
        <taxon>Flavobacteriaceae</taxon>
        <taxon>Flagellimonas</taxon>
    </lineage>
</organism>
<dbReference type="PROSITE" id="PS51257">
    <property type="entry name" value="PROKAR_LIPOPROTEIN"/>
    <property type="match status" value="1"/>
</dbReference>
<dbReference type="InterPro" id="IPR012334">
    <property type="entry name" value="Pectin_lyas_fold"/>
</dbReference>
<dbReference type="RefSeq" id="WP_097045760.1">
    <property type="nucleotide sequence ID" value="NZ_OBEH01000003.1"/>
</dbReference>
<dbReference type="SMART" id="SM00710">
    <property type="entry name" value="PbH1"/>
    <property type="match status" value="12"/>
</dbReference>
<evidence type="ECO:0000313" key="4">
    <source>
        <dbReference type="Proteomes" id="UP000219048"/>
    </source>
</evidence>
<dbReference type="Proteomes" id="UP000219048">
    <property type="component" value="Unassembled WGS sequence"/>
</dbReference>
<gene>
    <name evidence="3" type="ORF">SAMN06265377_2097</name>
</gene>
<sequence length="644" mass="70679">MKKNSFFVTILLMLIFVSCSTESVGTGEEIVQDQPENTITTPCDFDLQDLAANSTVTIDCVLDLNGETISLPSNVNFEFGKGDIVNGKLIFSGGTIDGRLLSSKLEVEGDVKLKDPEFKFYALRWDIVEGKTTSDIALKNNQELERLMEFTKQLGATVFKIDRFDAYFNINTVTSTTTNQNWYPSKEAVNIPSDFHLSMSDNTHLRMIPGGAVNLSGCILAVREVSNVSITGGNLHGDRDERIYSPNDTGLEGNHLMHIHSGKNVTIDGVNFEEGSSGSITIYSTGFSFNPNYDPTTNLKIINCKFKNSRRMAIALTDGRDVLIEGNTFIDTGLPSKNSDGGEVGYAINIEPDRYRDDNGILMERQKVFDVDIKNNTERGSRGGFVTLTIGQNLTVQDNDIGTRVVYSLVSESKVINNRFKATGTAVDSWAIFAAGTGETVFNNEIAGNSIEGYSLGVVVGSNEAYVHENTIKECGSGIQLSKAFKARIHDNTINVTGNGIQATNTHGDEIEIKGNEITSGSFLVYFAQMNNKEEHKNNTLVFEDNTFKESKAKAVTFSNINGVTFKNNEVHGGLEIGNVNNIKVMENTIRPKNRSGVRLFSAHNQVSILNNTIYEPTGGNQYECIENNSENPNSIEMEGNTCN</sequence>
<reference evidence="4" key="1">
    <citation type="submission" date="2017-09" db="EMBL/GenBank/DDBJ databases">
        <authorList>
            <person name="Varghese N."/>
            <person name="Submissions S."/>
        </authorList>
    </citation>
    <scope>NUCLEOTIDE SEQUENCE [LARGE SCALE GENOMIC DNA]</scope>
    <source>
        <strain evidence="4">DSM 25885</strain>
    </source>
</reference>
<protein>
    <submittedName>
        <fullName evidence="3">Right handed beta helix region</fullName>
    </submittedName>
</protein>
<dbReference type="Pfam" id="PF13229">
    <property type="entry name" value="Beta_helix"/>
    <property type="match status" value="1"/>
</dbReference>
<dbReference type="InterPro" id="IPR011050">
    <property type="entry name" value="Pectin_lyase_fold/virulence"/>
</dbReference>
<evidence type="ECO:0000256" key="1">
    <source>
        <dbReference type="SAM" id="SignalP"/>
    </source>
</evidence>
<evidence type="ECO:0000313" key="3">
    <source>
        <dbReference type="EMBL" id="SNZ00277.1"/>
    </source>
</evidence>
<proteinExistence type="predicted"/>
<dbReference type="AlphaFoldDB" id="A0A285MUQ7"/>
<accession>A0A285MUQ7</accession>